<evidence type="ECO:0000256" key="3">
    <source>
        <dbReference type="ARBA" id="ARBA00023242"/>
    </source>
</evidence>
<keyword evidence="3" id="KW-0539">Nucleus</keyword>
<name>A0A9K3LZM8_9STRA</name>
<dbReference type="EMBL" id="JAGRRH010000004">
    <property type="protein sequence ID" value="KAG7371147.1"/>
    <property type="molecule type" value="Genomic_DNA"/>
</dbReference>
<feature type="region of interest" description="Disordered" evidence="4">
    <location>
        <begin position="323"/>
        <end position="382"/>
    </location>
</feature>
<feature type="compositionally biased region" description="Low complexity" evidence="4">
    <location>
        <begin position="364"/>
        <end position="378"/>
    </location>
</feature>
<feature type="compositionally biased region" description="Polar residues" evidence="4">
    <location>
        <begin position="324"/>
        <end position="334"/>
    </location>
</feature>
<feature type="region of interest" description="Disordered" evidence="4">
    <location>
        <begin position="1"/>
        <end position="26"/>
    </location>
</feature>
<feature type="compositionally biased region" description="Polar residues" evidence="4">
    <location>
        <begin position="535"/>
        <end position="552"/>
    </location>
</feature>
<comment type="caution">
    <text evidence="5">The sequence shown here is derived from an EMBL/GenBank/DDBJ whole genome shotgun (WGS) entry which is preliminary data.</text>
</comment>
<evidence type="ECO:0000313" key="5">
    <source>
        <dbReference type="EMBL" id="KAG7371147.1"/>
    </source>
</evidence>
<keyword evidence="6" id="KW-1185">Reference proteome</keyword>
<dbReference type="PANTHER" id="PTHR12940">
    <property type="entry name" value="ES-2 PROTEIN - RELATED"/>
    <property type="match status" value="1"/>
</dbReference>
<gene>
    <name evidence="5" type="ORF">IV203_019717</name>
</gene>
<dbReference type="AlphaFoldDB" id="A0A9K3LZM8"/>
<sequence length="576" mass="63601">MSKRSSADTLQIQAAVPPSHTTSLSANGVGQRRLVLSEEDYTSTLSTIVQRDYFPQINELEQQNALLECRLRGDVAGAVAVRRATRKLMGHEDAMEAQRLKDDEDVITLENGNKTCIRKRPRPLSEETLTGFHARVTNEDNEEFDSNLRQEIQSHREHLEQVFHSQATAATSTTNSATNSFQRLTNGKALLDEMASDDFCPESNRISVIDWKRPTMKNELFFNPTPLRGASASQYALQQRSVEDHSKLLLTNGAADGGNKDIALEPHIPHHASNNPLMLPPTPSQTRTISVRSNKMTSNATPAVPQSQLVEYIPKYNLEKKIDPSQTRFPSRSSIIPVPGRGVLHSTSTSTGLLDASDTEDSESYATDTSTLYSTDLDAPLRPLEQERQRRNRRNQKQQQQQQQDRSYVAMTPQIIPGVAGNASPITTWGTIEQTPLIISGRDPGSELTNDDGTSSFMLPAQSQREEAARHAEMALAKRAKLAKATVTKDSKSRKSATPSASRKMSPALTPGGMSLLQKRGQISSRSGDAFGSALRNSYSQSRPSQTRSSNNRIERSGRSSKRSQRDHAFNATPQL</sequence>
<evidence type="ECO:0000256" key="1">
    <source>
        <dbReference type="ARBA" id="ARBA00004123"/>
    </source>
</evidence>
<reference evidence="5" key="2">
    <citation type="submission" date="2021-04" db="EMBL/GenBank/DDBJ databases">
        <authorList>
            <person name="Podell S."/>
        </authorList>
    </citation>
    <scope>NUCLEOTIDE SEQUENCE</scope>
    <source>
        <strain evidence="5">Hildebrandi</strain>
    </source>
</reference>
<dbReference type="OrthoDB" id="19679at2759"/>
<feature type="compositionally biased region" description="Basic and acidic residues" evidence="4">
    <location>
        <begin position="553"/>
        <end position="569"/>
    </location>
</feature>
<dbReference type="PANTHER" id="PTHR12940:SF0">
    <property type="entry name" value="SPLICING FACTOR ESS-2 HOMOLOG"/>
    <property type="match status" value="1"/>
</dbReference>
<dbReference type="Pfam" id="PF09751">
    <property type="entry name" value="Es2"/>
    <property type="match status" value="1"/>
</dbReference>
<feature type="region of interest" description="Disordered" evidence="4">
    <location>
        <begin position="389"/>
        <end position="408"/>
    </location>
</feature>
<protein>
    <submittedName>
        <fullName evidence="5">Nuclear protein Es2</fullName>
    </submittedName>
</protein>
<organism evidence="5 6">
    <name type="scientific">Nitzschia inconspicua</name>
    <dbReference type="NCBI Taxonomy" id="303405"/>
    <lineage>
        <taxon>Eukaryota</taxon>
        <taxon>Sar</taxon>
        <taxon>Stramenopiles</taxon>
        <taxon>Ochrophyta</taxon>
        <taxon>Bacillariophyta</taxon>
        <taxon>Bacillariophyceae</taxon>
        <taxon>Bacillariophycidae</taxon>
        <taxon>Bacillariales</taxon>
        <taxon>Bacillariaceae</taxon>
        <taxon>Nitzschia</taxon>
    </lineage>
</organism>
<dbReference type="GO" id="GO:0071013">
    <property type="term" value="C:catalytic step 2 spliceosome"/>
    <property type="evidence" value="ECO:0007669"/>
    <property type="project" value="TreeGrafter"/>
</dbReference>
<evidence type="ECO:0000313" key="6">
    <source>
        <dbReference type="Proteomes" id="UP000693970"/>
    </source>
</evidence>
<accession>A0A9K3LZM8</accession>
<reference evidence="5" key="1">
    <citation type="journal article" date="2021" name="Sci. Rep.">
        <title>Diploid genomic architecture of Nitzschia inconspicua, an elite biomass production diatom.</title>
        <authorList>
            <person name="Oliver A."/>
            <person name="Podell S."/>
            <person name="Pinowska A."/>
            <person name="Traller J.C."/>
            <person name="Smith S.R."/>
            <person name="McClure R."/>
            <person name="Beliaev A."/>
            <person name="Bohutskyi P."/>
            <person name="Hill E.A."/>
            <person name="Rabines A."/>
            <person name="Zheng H."/>
            <person name="Allen L.Z."/>
            <person name="Kuo A."/>
            <person name="Grigoriev I.V."/>
            <person name="Allen A.E."/>
            <person name="Hazlebeck D."/>
            <person name="Allen E.E."/>
        </authorList>
    </citation>
    <scope>NUCLEOTIDE SEQUENCE</scope>
    <source>
        <strain evidence="5">Hildebrandi</strain>
    </source>
</reference>
<evidence type="ECO:0000256" key="2">
    <source>
        <dbReference type="ARBA" id="ARBA00009072"/>
    </source>
</evidence>
<proteinExistence type="inferred from homology"/>
<dbReference type="Proteomes" id="UP000693970">
    <property type="component" value="Unassembled WGS sequence"/>
</dbReference>
<comment type="similarity">
    <text evidence="2">Belongs to the ESS2 family.</text>
</comment>
<evidence type="ECO:0000256" key="4">
    <source>
        <dbReference type="SAM" id="MobiDB-lite"/>
    </source>
</evidence>
<feature type="region of interest" description="Disordered" evidence="4">
    <location>
        <begin position="479"/>
        <end position="576"/>
    </location>
</feature>
<dbReference type="InterPro" id="IPR019148">
    <property type="entry name" value="Nuclear_protein_DGCR14_ESS-2"/>
</dbReference>
<comment type="subcellular location">
    <subcellularLocation>
        <location evidence="1">Nucleus</location>
    </subcellularLocation>
</comment>